<dbReference type="InterPro" id="IPR051679">
    <property type="entry name" value="DASS-Related_Transporters"/>
</dbReference>
<dbReference type="KEGG" id="maur:BOH66_01795"/>
<feature type="transmembrane region" description="Helical" evidence="7">
    <location>
        <begin position="6"/>
        <end position="25"/>
    </location>
</feature>
<feature type="transmembrane region" description="Helical" evidence="7">
    <location>
        <begin position="32"/>
        <end position="51"/>
    </location>
</feature>
<keyword evidence="5 7" id="KW-1133">Transmembrane helix</keyword>
<evidence type="ECO:0000256" key="1">
    <source>
        <dbReference type="ARBA" id="ARBA00004141"/>
    </source>
</evidence>
<dbReference type="SUPFAM" id="SSF116726">
    <property type="entry name" value="TrkA C-terminal domain-like"/>
    <property type="match status" value="1"/>
</dbReference>
<dbReference type="PANTHER" id="PTHR43652">
    <property type="entry name" value="BASIC AMINO ACID ANTIPORTER YFCC-RELATED"/>
    <property type="match status" value="1"/>
</dbReference>
<dbReference type="EMBL" id="CP018762">
    <property type="protein sequence ID" value="APZ33168.1"/>
    <property type="molecule type" value="Genomic_DNA"/>
</dbReference>
<evidence type="ECO:0000256" key="6">
    <source>
        <dbReference type="ARBA" id="ARBA00023136"/>
    </source>
</evidence>
<name>A0A1P8U4X5_9MICO</name>
<dbReference type="InterPro" id="IPR036721">
    <property type="entry name" value="RCK_C_sf"/>
</dbReference>
<sequence length="531" mass="54382">MDPASWTFVILALAIVAFVSGRVPLAIVSIGVALALWATGVLTLGEAFSGFGDPTVLFIASLFVVSEALDATGVTAWLGHQVVARAGRGRGRLTLIVGMLAAGLSAFISINGAVAALLPVVVVVAVRAGLVPSKMLIPLAFAASAGSLLTLTGTPVNIVVSEAAAAAGGREFGFFEFALAGVPLVLLTVAVVVLGGGRLLPDRTPEHLGDLAPDPRAHAQLLRSSYAVDLDTGALFTADEGVAEVLVAPRSRLIGRTVYAGMTTRDESLVILAVRRGEDEGPNASRGTGVAGSLQLQAGDAVLVQGPWAALTRYTQSPDVIAVTPPQALQRAVPLGRGAKRALVVLGVMVVLLATGLVPAAVAGLLAAGALVLTRVLTIPQTYRSISWTTVILIAGMIPLSAAFIATGAADSVADFVLGIIGSASPHLALLVLCVLTMVLGQFISNVATVLVVTPIAVAIAQTLELSIQPFMMALTVAGAAAFLTPVATPANLMVLQPGGYRFGDYWKLGLPLMVVYLAVAVLYVPLVWPF</sequence>
<comment type="subcellular location">
    <subcellularLocation>
        <location evidence="1">Membrane</location>
        <topology evidence="1">Multi-pass membrane protein</topology>
    </subcellularLocation>
</comment>
<feature type="transmembrane region" description="Helical" evidence="7">
    <location>
        <begin position="443"/>
        <end position="462"/>
    </location>
</feature>
<dbReference type="CDD" id="cd01115">
    <property type="entry name" value="SLC13_permease"/>
    <property type="match status" value="1"/>
</dbReference>
<dbReference type="STRING" id="36805.BOH66_01795"/>
<evidence type="ECO:0000256" key="5">
    <source>
        <dbReference type="ARBA" id="ARBA00022989"/>
    </source>
</evidence>
<dbReference type="InterPro" id="IPR006037">
    <property type="entry name" value="RCK_C"/>
</dbReference>
<dbReference type="GO" id="GO:0005886">
    <property type="term" value="C:plasma membrane"/>
    <property type="evidence" value="ECO:0007669"/>
    <property type="project" value="TreeGrafter"/>
</dbReference>
<gene>
    <name evidence="9" type="ORF">BOH66_01795</name>
</gene>
<reference evidence="9 10" key="1">
    <citation type="submission" date="2016-12" db="EMBL/GenBank/DDBJ databases">
        <title>Complete genome sequence of Microbacterium aurum KACC 15219.</title>
        <authorList>
            <person name="Jung Y."/>
            <person name="Shin J.-H."/>
            <person name="Lee Y.-J."/>
            <person name="Yi H."/>
            <person name="Bahn Y.-S."/>
            <person name="Kim J.F."/>
            <person name="Lee D.-W."/>
        </authorList>
    </citation>
    <scope>NUCLEOTIDE SEQUENCE [LARGE SCALE GENOMIC DNA]</scope>
    <source>
        <strain evidence="9 10">KACC 15219</strain>
    </source>
</reference>
<organism evidence="9 10">
    <name type="scientific">Microbacterium aurum</name>
    <dbReference type="NCBI Taxonomy" id="36805"/>
    <lineage>
        <taxon>Bacteria</taxon>
        <taxon>Bacillati</taxon>
        <taxon>Actinomycetota</taxon>
        <taxon>Actinomycetes</taxon>
        <taxon>Micrococcales</taxon>
        <taxon>Microbacteriaceae</taxon>
        <taxon>Microbacterium</taxon>
    </lineage>
</organism>
<keyword evidence="2" id="KW-0813">Transport</keyword>
<evidence type="ECO:0000313" key="9">
    <source>
        <dbReference type="EMBL" id="APZ33168.1"/>
    </source>
</evidence>
<feature type="domain" description="RCK C-terminal" evidence="8">
    <location>
        <begin position="230"/>
        <end position="320"/>
    </location>
</feature>
<feature type="transmembrane region" description="Helical" evidence="7">
    <location>
        <begin position="91"/>
        <end position="124"/>
    </location>
</feature>
<dbReference type="OrthoDB" id="9809303at2"/>
<dbReference type="GO" id="GO:0006813">
    <property type="term" value="P:potassium ion transport"/>
    <property type="evidence" value="ECO:0007669"/>
    <property type="project" value="InterPro"/>
</dbReference>
<evidence type="ECO:0000259" key="8">
    <source>
        <dbReference type="PROSITE" id="PS51202"/>
    </source>
</evidence>
<feature type="transmembrane region" description="Helical" evidence="7">
    <location>
        <begin position="172"/>
        <end position="195"/>
    </location>
</feature>
<evidence type="ECO:0000256" key="4">
    <source>
        <dbReference type="ARBA" id="ARBA00022737"/>
    </source>
</evidence>
<keyword evidence="4" id="KW-0677">Repeat</keyword>
<feature type="transmembrane region" description="Helical" evidence="7">
    <location>
        <begin position="136"/>
        <end position="160"/>
    </location>
</feature>
<dbReference type="RefSeq" id="WP_076688747.1">
    <property type="nucleotide sequence ID" value="NZ_CP018762.1"/>
</dbReference>
<dbReference type="Gene3D" id="3.30.70.1450">
    <property type="entry name" value="Regulator of K+ conductance, C-terminal domain"/>
    <property type="match status" value="1"/>
</dbReference>
<evidence type="ECO:0000256" key="2">
    <source>
        <dbReference type="ARBA" id="ARBA00022448"/>
    </source>
</evidence>
<dbReference type="Pfam" id="PF03600">
    <property type="entry name" value="CitMHS"/>
    <property type="match status" value="2"/>
</dbReference>
<feature type="transmembrane region" description="Helical" evidence="7">
    <location>
        <begin position="416"/>
        <end position="436"/>
    </location>
</feature>
<dbReference type="PANTHER" id="PTHR43652:SF2">
    <property type="entry name" value="BASIC AMINO ACID ANTIPORTER YFCC-RELATED"/>
    <property type="match status" value="1"/>
</dbReference>
<dbReference type="InterPro" id="IPR004680">
    <property type="entry name" value="Cit_transptr-like_dom"/>
</dbReference>
<proteinExistence type="predicted"/>
<keyword evidence="10" id="KW-1185">Reference proteome</keyword>
<evidence type="ECO:0000313" key="10">
    <source>
        <dbReference type="Proteomes" id="UP000187185"/>
    </source>
</evidence>
<feature type="transmembrane region" description="Helical" evidence="7">
    <location>
        <begin position="57"/>
        <end position="79"/>
    </location>
</feature>
<keyword evidence="6 7" id="KW-0472">Membrane</keyword>
<feature type="transmembrane region" description="Helical" evidence="7">
    <location>
        <begin position="509"/>
        <end position="529"/>
    </location>
</feature>
<dbReference type="PROSITE" id="PS51202">
    <property type="entry name" value="RCK_C"/>
    <property type="match status" value="1"/>
</dbReference>
<keyword evidence="3 7" id="KW-0812">Transmembrane</keyword>
<feature type="transmembrane region" description="Helical" evidence="7">
    <location>
        <begin position="343"/>
        <end position="373"/>
    </location>
</feature>
<feature type="transmembrane region" description="Helical" evidence="7">
    <location>
        <begin position="385"/>
        <end position="410"/>
    </location>
</feature>
<evidence type="ECO:0000256" key="3">
    <source>
        <dbReference type="ARBA" id="ARBA00022692"/>
    </source>
</evidence>
<dbReference type="GO" id="GO:0008324">
    <property type="term" value="F:monoatomic cation transmembrane transporter activity"/>
    <property type="evidence" value="ECO:0007669"/>
    <property type="project" value="InterPro"/>
</dbReference>
<protein>
    <submittedName>
        <fullName evidence="9">Di-/tricarboxylate transporter</fullName>
    </submittedName>
</protein>
<accession>A0A1P8U4X5</accession>
<dbReference type="Proteomes" id="UP000187185">
    <property type="component" value="Chromosome"/>
</dbReference>
<evidence type="ECO:0000256" key="7">
    <source>
        <dbReference type="SAM" id="Phobius"/>
    </source>
</evidence>
<feature type="transmembrane region" description="Helical" evidence="7">
    <location>
        <begin position="468"/>
        <end position="488"/>
    </location>
</feature>
<dbReference type="AlphaFoldDB" id="A0A1P8U4X5"/>